<dbReference type="GO" id="GO:0000287">
    <property type="term" value="F:magnesium ion binding"/>
    <property type="evidence" value="ECO:0007669"/>
    <property type="project" value="TreeGrafter"/>
</dbReference>
<evidence type="ECO:0000313" key="2">
    <source>
        <dbReference type="Proteomes" id="UP000442619"/>
    </source>
</evidence>
<dbReference type="Pfam" id="PF08282">
    <property type="entry name" value="Hydrolase_3"/>
    <property type="match status" value="1"/>
</dbReference>
<name>A0A844FXC2_9FIRM</name>
<dbReference type="PANTHER" id="PTHR10000:SF8">
    <property type="entry name" value="HAD SUPERFAMILY HYDROLASE-LIKE, TYPE 3"/>
    <property type="match status" value="1"/>
</dbReference>
<dbReference type="Gene3D" id="3.40.50.1000">
    <property type="entry name" value="HAD superfamily/HAD-like"/>
    <property type="match status" value="1"/>
</dbReference>
<organism evidence="1 2">
    <name type="scientific">Sharpea porci</name>
    <dbReference type="NCBI Taxonomy" id="2652286"/>
    <lineage>
        <taxon>Bacteria</taxon>
        <taxon>Bacillati</taxon>
        <taxon>Bacillota</taxon>
        <taxon>Erysipelotrichia</taxon>
        <taxon>Erysipelotrichales</taxon>
        <taxon>Coprobacillaceae</taxon>
        <taxon>Sharpea</taxon>
    </lineage>
</organism>
<gene>
    <name evidence="1" type="ORF">FYJ79_09965</name>
</gene>
<dbReference type="PANTHER" id="PTHR10000">
    <property type="entry name" value="PHOSPHOSERINE PHOSPHATASE"/>
    <property type="match status" value="1"/>
</dbReference>
<dbReference type="InterPro" id="IPR036412">
    <property type="entry name" value="HAD-like_sf"/>
</dbReference>
<keyword evidence="1" id="KW-0378">Hydrolase</keyword>
<accession>A0A844FXC2</accession>
<dbReference type="EMBL" id="VUNM01000028">
    <property type="protein sequence ID" value="MST89890.1"/>
    <property type="molecule type" value="Genomic_DNA"/>
</dbReference>
<sequence>MYVTVLMNISMQHIKKNYSNMPIHTILCDIDGSLMKPSSGLYVDEEIAKKIIALEEQGMLVILNSARALSGVIPLSRQLKMDEFGGYVICCNGANVKDAKNGHTLFEYAIQPHHALDIWHTIIKYQLVPGILQPRQMLALKMTKGYELDAKNCHIDYILTNKPEDGLKEAVWKCTASGTKIEIDRVFFSLKEELEKHLPVKVIRSTDTFVDIIDINVDKFRSSNQLLRQLYKSWDEVSVIGDGLADLECMKAASYCVAPANAQLEVLKVADQILPSCEENGCLVWLDELLRK</sequence>
<proteinExistence type="predicted"/>
<dbReference type="Gene3D" id="3.30.1240.10">
    <property type="match status" value="1"/>
</dbReference>
<dbReference type="InterPro" id="IPR023214">
    <property type="entry name" value="HAD_sf"/>
</dbReference>
<dbReference type="GO" id="GO:0016791">
    <property type="term" value="F:phosphatase activity"/>
    <property type="evidence" value="ECO:0007669"/>
    <property type="project" value="TreeGrafter"/>
</dbReference>
<dbReference type="SUPFAM" id="SSF56784">
    <property type="entry name" value="HAD-like"/>
    <property type="match status" value="1"/>
</dbReference>
<evidence type="ECO:0000313" key="1">
    <source>
        <dbReference type="EMBL" id="MST89890.1"/>
    </source>
</evidence>
<dbReference type="NCBIfam" id="TIGR01484">
    <property type="entry name" value="HAD-SF-IIB"/>
    <property type="match status" value="1"/>
</dbReference>
<dbReference type="InterPro" id="IPR006379">
    <property type="entry name" value="HAD-SF_hydro_IIB"/>
</dbReference>
<dbReference type="Proteomes" id="UP000442619">
    <property type="component" value="Unassembled WGS sequence"/>
</dbReference>
<protein>
    <submittedName>
        <fullName evidence="1">HAD-IIB family hydrolase</fullName>
    </submittedName>
</protein>
<keyword evidence="2" id="KW-1185">Reference proteome</keyword>
<comment type="caution">
    <text evidence="1">The sequence shown here is derived from an EMBL/GenBank/DDBJ whole genome shotgun (WGS) entry which is preliminary data.</text>
</comment>
<reference evidence="1 2" key="1">
    <citation type="submission" date="2019-08" db="EMBL/GenBank/DDBJ databases">
        <title>In-depth cultivation of the pig gut microbiome towards novel bacterial diversity and tailored functional studies.</title>
        <authorList>
            <person name="Wylensek D."/>
            <person name="Hitch T.C.A."/>
            <person name="Clavel T."/>
        </authorList>
    </citation>
    <scope>NUCLEOTIDE SEQUENCE [LARGE SCALE GENOMIC DNA]</scope>
    <source>
        <strain evidence="1 2">CA-Schmier-601-WT-3</strain>
    </source>
</reference>
<dbReference type="GO" id="GO:0005829">
    <property type="term" value="C:cytosol"/>
    <property type="evidence" value="ECO:0007669"/>
    <property type="project" value="TreeGrafter"/>
</dbReference>
<dbReference type="AlphaFoldDB" id="A0A844FXC2"/>